<comment type="caution">
    <text evidence="3">The sequence shown here is derived from an EMBL/GenBank/DDBJ whole genome shotgun (WGS) entry which is preliminary data.</text>
</comment>
<dbReference type="Gene3D" id="3.40.50.1820">
    <property type="entry name" value="alpha/beta hydrolase"/>
    <property type="match status" value="1"/>
</dbReference>
<dbReference type="SMART" id="SM00939">
    <property type="entry name" value="PepX_C"/>
    <property type="match status" value="1"/>
</dbReference>
<dbReference type="EMBL" id="BAABGT010000029">
    <property type="protein sequence ID" value="GAA4544946.1"/>
    <property type="molecule type" value="Genomic_DNA"/>
</dbReference>
<dbReference type="InterPro" id="IPR013736">
    <property type="entry name" value="Xaa-Pro_dipept_C"/>
</dbReference>
<dbReference type="PANTHER" id="PTHR43056:SF10">
    <property type="entry name" value="COCE_NOND FAMILY, PUTATIVE (AFU_ORTHOLOGUE AFUA_7G00600)-RELATED"/>
    <property type="match status" value="1"/>
</dbReference>
<protein>
    <submittedName>
        <fullName evidence="3">CocE/NonD family hydrolase</fullName>
    </submittedName>
</protein>
<dbReference type="InterPro" id="IPR029058">
    <property type="entry name" value="AB_hydrolase_fold"/>
</dbReference>
<evidence type="ECO:0000259" key="2">
    <source>
        <dbReference type="SMART" id="SM00939"/>
    </source>
</evidence>
<dbReference type="GO" id="GO:0016787">
    <property type="term" value="F:hydrolase activity"/>
    <property type="evidence" value="ECO:0007669"/>
    <property type="project" value="UniProtKB-KW"/>
</dbReference>
<evidence type="ECO:0000313" key="4">
    <source>
        <dbReference type="Proteomes" id="UP001501598"/>
    </source>
</evidence>
<dbReference type="Gene3D" id="2.60.120.260">
    <property type="entry name" value="Galactose-binding domain-like"/>
    <property type="match status" value="1"/>
</dbReference>
<proteinExistence type="predicted"/>
<keyword evidence="4" id="KW-1185">Reference proteome</keyword>
<dbReference type="NCBIfam" id="TIGR00976">
    <property type="entry name" value="CocE_NonD"/>
    <property type="match status" value="1"/>
</dbReference>
<dbReference type="Proteomes" id="UP001501598">
    <property type="component" value="Unassembled WGS sequence"/>
</dbReference>
<dbReference type="InterPro" id="IPR000383">
    <property type="entry name" value="Xaa-Pro-like_dom"/>
</dbReference>
<dbReference type="Pfam" id="PF02129">
    <property type="entry name" value="Peptidase_S15"/>
    <property type="match status" value="1"/>
</dbReference>
<dbReference type="InterPro" id="IPR008979">
    <property type="entry name" value="Galactose-bd-like_sf"/>
</dbReference>
<feature type="domain" description="Xaa-Pro dipeptidyl-peptidase C-terminal" evidence="2">
    <location>
        <begin position="318"/>
        <end position="569"/>
    </location>
</feature>
<dbReference type="InterPro" id="IPR005674">
    <property type="entry name" value="CocE/Ser_esterase"/>
</dbReference>
<dbReference type="Pfam" id="PF08530">
    <property type="entry name" value="PepX_C"/>
    <property type="match status" value="1"/>
</dbReference>
<gene>
    <name evidence="3" type="ORF">GCM10023175_24020</name>
</gene>
<dbReference type="Gene3D" id="1.10.3020.20">
    <property type="match status" value="1"/>
</dbReference>
<accession>A0ABP8RQS0</accession>
<dbReference type="PANTHER" id="PTHR43056">
    <property type="entry name" value="PEPTIDASE S9 PROLYL OLIGOPEPTIDASE"/>
    <property type="match status" value="1"/>
</dbReference>
<keyword evidence="1 3" id="KW-0378">Hydrolase</keyword>
<evidence type="ECO:0000256" key="1">
    <source>
        <dbReference type="ARBA" id="ARBA00022801"/>
    </source>
</evidence>
<sequence length="605" mass="66612">MTSDIPPAGMTIDWDVPITMDDGVVLRADVFRPSEPGAYPVVLSHGPYGKGLAFQEGYASAWQQMIDAYPEVAEGTSNRYQVWELVDPEKWVPDGYVCVRIDSRGAGRSEGVLDILSAREAADLCDCVEWAGTRDWSNGRVGILGISYFAMAQWQAASLRPPHLAAICVWEGAADFYRDAYRHGGIGSDFGLGPWFPNQIAAVQHGVGKRGPVSPVTGEYVAGPETLDDDTLAANRVELAEQVLAHRLDDEYYRSRRADFAAIDVPVLSSGNWGGAGLHLRGNIEGFLAAGSSRKWLEMHGGTHFSPFYTDEGVALQKRFLGHFLKGEETGWEQQPPIELKVRHPGERFVSRAETQWPLTGTEWRRYHLDPNGRTLSPEPAGGPSIEYRTTGPGVTFLTAAFSEETEVTGPLAARLHLSSATTDADVFLAVRLFDPAGVETTFIGTNDPQVPLTLGWLRASHRKLDPERSLPYRPYHRHDESQPLVPDEIVELDVEIWPTCIVIPRGYRLGLTVLGRDYGNAPHYVPHSGTALTGVSPFSHTHPADRPSAVFDTTNTLHFALDRPSYLLVPVIPRREGTPRLDWFAHLRGTDDRRAPGGDDAGRP</sequence>
<dbReference type="InterPro" id="IPR050585">
    <property type="entry name" value="Xaa-Pro_dipeptidyl-ppase/CocE"/>
</dbReference>
<evidence type="ECO:0000313" key="3">
    <source>
        <dbReference type="EMBL" id="GAA4544946.1"/>
    </source>
</evidence>
<organism evidence="3 4">
    <name type="scientific">Pseudonocardia xishanensis</name>
    <dbReference type="NCBI Taxonomy" id="630995"/>
    <lineage>
        <taxon>Bacteria</taxon>
        <taxon>Bacillati</taxon>
        <taxon>Actinomycetota</taxon>
        <taxon>Actinomycetes</taxon>
        <taxon>Pseudonocardiales</taxon>
        <taxon>Pseudonocardiaceae</taxon>
        <taxon>Pseudonocardia</taxon>
    </lineage>
</organism>
<dbReference type="SUPFAM" id="SSF49785">
    <property type="entry name" value="Galactose-binding domain-like"/>
    <property type="match status" value="1"/>
</dbReference>
<name>A0ABP8RQS0_9PSEU</name>
<dbReference type="SUPFAM" id="SSF53474">
    <property type="entry name" value="alpha/beta-Hydrolases"/>
    <property type="match status" value="1"/>
</dbReference>
<reference evidence="4" key="1">
    <citation type="journal article" date="2019" name="Int. J. Syst. Evol. Microbiol.">
        <title>The Global Catalogue of Microorganisms (GCM) 10K type strain sequencing project: providing services to taxonomists for standard genome sequencing and annotation.</title>
        <authorList>
            <consortium name="The Broad Institute Genomics Platform"/>
            <consortium name="The Broad Institute Genome Sequencing Center for Infectious Disease"/>
            <person name="Wu L."/>
            <person name="Ma J."/>
        </authorList>
    </citation>
    <scope>NUCLEOTIDE SEQUENCE [LARGE SCALE GENOMIC DNA]</scope>
    <source>
        <strain evidence="4">JCM 17906</strain>
    </source>
</reference>